<dbReference type="EMBL" id="PXOF01000020">
    <property type="protein sequence ID" value="RGP74649.1"/>
    <property type="molecule type" value="Genomic_DNA"/>
</dbReference>
<comment type="caution">
    <text evidence="3">The sequence shown here is derived from an EMBL/GenBank/DDBJ whole genome shotgun (WGS) entry which is preliminary data.</text>
</comment>
<feature type="region of interest" description="Disordered" evidence="1">
    <location>
        <begin position="158"/>
        <end position="199"/>
    </location>
</feature>
<feature type="domain" description="DUF7726" evidence="2">
    <location>
        <begin position="207"/>
        <end position="287"/>
    </location>
</feature>
<dbReference type="InterPro" id="IPR056143">
    <property type="entry name" value="DUF7726"/>
</dbReference>
<feature type="compositionally biased region" description="Polar residues" evidence="1">
    <location>
        <begin position="181"/>
        <end position="190"/>
    </location>
</feature>
<dbReference type="Proteomes" id="UP000266152">
    <property type="component" value="Unassembled WGS sequence"/>
</dbReference>
<dbReference type="PANTHER" id="PTHR42339:SF1">
    <property type="entry name" value="HISTONE H1"/>
    <property type="match status" value="1"/>
</dbReference>
<evidence type="ECO:0000313" key="4">
    <source>
        <dbReference type="Proteomes" id="UP000266152"/>
    </source>
</evidence>
<protein>
    <recommendedName>
        <fullName evidence="2">DUF7726 domain-containing protein</fullName>
    </recommendedName>
</protein>
<keyword evidence="4" id="KW-1185">Reference proteome</keyword>
<dbReference type="PANTHER" id="PTHR42339">
    <property type="entry name" value="HISTONE H1"/>
    <property type="match status" value="1"/>
</dbReference>
<reference evidence="3 4" key="1">
    <citation type="journal article" date="2018" name="PLoS Pathog.">
        <title>Evolution of structural diversity of trichothecenes, a family of toxins produced by plant pathogenic and entomopathogenic fungi.</title>
        <authorList>
            <person name="Proctor R.H."/>
            <person name="McCormick S.P."/>
            <person name="Kim H.S."/>
            <person name="Cardoza R.E."/>
            <person name="Stanley A.M."/>
            <person name="Lindo L."/>
            <person name="Kelly A."/>
            <person name="Brown D.W."/>
            <person name="Lee T."/>
            <person name="Vaughan M.M."/>
            <person name="Alexander N.J."/>
            <person name="Busman M."/>
            <person name="Gutierrez S."/>
        </authorList>
    </citation>
    <scope>NUCLEOTIDE SEQUENCE [LARGE SCALE GENOMIC DNA]</scope>
    <source>
        <strain evidence="3 4">NRRL 3299</strain>
    </source>
</reference>
<proteinExistence type="predicted"/>
<feature type="domain" description="DUF7726" evidence="2">
    <location>
        <begin position="90"/>
        <end position="156"/>
    </location>
</feature>
<feature type="region of interest" description="Disordered" evidence="1">
    <location>
        <begin position="34"/>
        <end position="61"/>
    </location>
</feature>
<evidence type="ECO:0000259" key="2">
    <source>
        <dbReference type="Pfam" id="PF24852"/>
    </source>
</evidence>
<dbReference type="Pfam" id="PF24852">
    <property type="entry name" value="DUF7726"/>
    <property type="match status" value="2"/>
</dbReference>
<evidence type="ECO:0000256" key="1">
    <source>
        <dbReference type="SAM" id="MobiDB-lite"/>
    </source>
</evidence>
<gene>
    <name evidence="3" type="ORF">FSPOR_1227</name>
</gene>
<dbReference type="AlphaFoldDB" id="A0A395SRC4"/>
<accession>A0A395SRC4</accession>
<name>A0A395SRC4_FUSSP</name>
<sequence>MAEPLTPKNDPVTNAINVLTESIIPDKQLEAKAQVSNKENAFSKPTPKTTPAAGKKRKAETSLDEEITAYTADLDHVICTDDFEDDPLPTCSSIRTKMNKLFDSGVMTKADFCRATGANSNSLNNFLKQKGPYGGSGSCVWRNAYNWFKQREVMDLKMPDPKKRRIAEVKKSDAGGKTSKGESSAKSSTGLPDISGIHLPHEEEDDVPIYDDCDEIRRKINAHLRTSNVTQAQFCRDLYAQFKAPKCKGIQSKQLSDFRSAKGSNCGAKSSVYYAAYVYFEKLRIAQRKPMSQHRALIMDLNPGGIPRDVDDRTTWYFGAA</sequence>
<evidence type="ECO:0000313" key="3">
    <source>
        <dbReference type="EMBL" id="RGP74649.1"/>
    </source>
</evidence>
<feature type="compositionally biased region" description="Basic and acidic residues" evidence="1">
    <location>
        <begin position="158"/>
        <end position="174"/>
    </location>
</feature>
<organism evidence="3 4">
    <name type="scientific">Fusarium sporotrichioides</name>
    <dbReference type="NCBI Taxonomy" id="5514"/>
    <lineage>
        <taxon>Eukaryota</taxon>
        <taxon>Fungi</taxon>
        <taxon>Dikarya</taxon>
        <taxon>Ascomycota</taxon>
        <taxon>Pezizomycotina</taxon>
        <taxon>Sordariomycetes</taxon>
        <taxon>Hypocreomycetidae</taxon>
        <taxon>Hypocreales</taxon>
        <taxon>Nectriaceae</taxon>
        <taxon>Fusarium</taxon>
    </lineage>
</organism>